<gene>
    <name evidence="1" type="ORF">ACFQ4B_06385</name>
</gene>
<proteinExistence type="predicted"/>
<accession>A0ABW3UFP2</accession>
<sequence>MIQYGSVDVRELKFMNMRSTIELRDEQWVDVEVRFDLDAGSELPEELSDLSALLICTYSGGIAQVVPQDEGRDCEFQFTESEKEQLRLYYEYEVKPLLLSKTGVQ</sequence>
<evidence type="ECO:0000313" key="2">
    <source>
        <dbReference type="Proteomes" id="UP001597180"/>
    </source>
</evidence>
<dbReference type="Proteomes" id="UP001597180">
    <property type="component" value="Unassembled WGS sequence"/>
</dbReference>
<evidence type="ECO:0008006" key="3">
    <source>
        <dbReference type="Google" id="ProtNLM"/>
    </source>
</evidence>
<dbReference type="EMBL" id="JBHTLU010000012">
    <property type="protein sequence ID" value="MFD1219738.1"/>
    <property type="molecule type" value="Genomic_DNA"/>
</dbReference>
<reference evidence="2" key="1">
    <citation type="journal article" date="2019" name="Int. J. Syst. Evol. Microbiol.">
        <title>The Global Catalogue of Microorganisms (GCM) 10K type strain sequencing project: providing services to taxonomists for standard genome sequencing and annotation.</title>
        <authorList>
            <consortium name="The Broad Institute Genomics Platform"/>
            <consortium name="The Broad Institute Genome Sequencing Center for Infectious Disease"/>
            <person name="Wu L."/>
            <person name="Ma J."/>
        </authorList>
    </citation>
    <scope>NUCLEOTIDE SEQUENCE [LARGE SCALE GENOMIC DNA]</scope>
    <source>
        <strain evidence="2">CCUG 53270</strain>
    </source>
</reference>
<keyword evidence="2" id="KW-1185">Reference proteome</keyword>
<comment type="caution">
    <text evidence="1">The sequence shown here is derived from an EMBL/GenBank/DDBJ whole genome shotgun (WGS) entry which is preliminary data.</text>
</comment>
<dbReference type="RefSeq" id="WP_079909161.1">
    <property type="nucleotide sequence ID" value="NZ_BAABJG010000055.1"/>
</dbReference>
<organism evidence="1 2">
    <name type="scientific">Paenibacillus vulneris</name>
    <dbReference type="NCBI Taxonomy" id="1133364"/>
    <lineage>
        <taxon>Bacteria</taxon>
        <taxon>Bacillati</taxon>
        <taxon>Bacillota</taxon>
        <taxon>Bacilli</taxon>
        <taxon>Bacillales</taxon>
        <taxon>Paenibacillaceae</taxon>
        <taxon>Paenibacillus</taxon>
    </lineage>
</organism>
<evidence type="ECO:0000313" key="1">
    <source>
        <dbReference type="EMBL" id="MFD1219738.1"/>
    </source>
</evidence>
<name>A0ABW3UFP2_9BACL</name>
<protein>
    <recommendedName>
        <fullName evidence="3">Phage protein</fullName>
    </recommendedName>
</protein>